<dbReference type="Gene3D" id="1.10.3720.10">
    <property type="entry name" value="MetI-like"/>
    <property type="match status" value="1"/>
</dbReference>
<evidence type="ECO:0000256" key="1">
    <source>
        <dbReference type="ARBA" id="ARBA00004651"/>
    </source>
</evidence>
<dbReference type="Pfam" id="PF00528">
    <property type="entry name" value="BPD_transp_1"/>
    <property type="match status" value="1"/>
</dbReference>
<dbReference type="GO" id="GO:0005886">
    <property type="term" value="C:plasma membrane"/>
    <property type="evidence" value="ECO:0007669"/>
    <property type="project" value="UniProtKB-SubCell"/>
</dbReference>
<dbReference type="InterPro" id="IPR005769">
    <property type="entry name" value="PhnE/PtxC"/>
</dbReference>
<keyword evidence="10" id="KW-1185">Reference proteome</keyword>
<keyword evidence="2 7" id="KW-0813">Transport</keyword>
<keyword evidence="5 7" id="KW-1133">Transmembrane helix</keyword>
<dbReference type="PROSITE" id="PS50928">
    <property type="entry name" value="ABC_TM1"/>
    <property type="match status" value="1"/>
</dbReference>
<proteinExistence type="inferred from homology"/>
<evidence type="ECO:0000259" key="8">
    <source>
        <dbReference type="PROSITE" id="PS50928"/>
    </source>
</evidence>
<keyword evidence="3" id="KW-1003">Cell membrane</keyword>
<protein>
    <submittedName>
        <fullName evidence="9">Phosphonate transport system permease protein</fullName>
    </submittedName>
</protein>
<organism evidence="9 10">
    <name type="scientific">Rhodospira trueperi</name>
    <dbReference type="NCBI Taxonomy" id="69960"/>
    <lineage>
        <taxon>Bacteria</taxon>
        <taxon>Pseudomonadati</taxon>
        <taxon>Pseudomonadota</taxon>
        <taxon>Alphaproteobacteria</taxon>
        <taxon>Rhodospirillales</taxon>
        <taxon>Rhodospirillaceae</taxon>
        <taxon>Rhodospira</taxon>
    </lineage>
</organism>
<evidence type="ECO:0000256" key="6">
    <source>
        <dbReference type="ARBA" id="ARBA00023136"/>
    </source>
</evidence>
<feature type="transmembrane region" description="Helical" evidence="7">
    <location>
        <begin position="239"/>
        <end position="256"/>
    </location>
</feature>
<sequence>MRAEPARSGPPAPGRFVRPSALSFALWVGAAALLLWSLQTAELSLSRLVNGLPQMARLLGEMMPPATSRLENIAETLLDTFRMALVGTLFGVLLSLPLAVAAARGLSPARPVYYLARALITFFRTVPDLVWAIFFVVTVGLGPFAGVLTLTVDTMGYCGRFFAEAMEEVDTGPQEALRTAGSGRAGVIIGAVIPSALPSMIASSLFALEQATRSSVILGLVGAGGIGIELKASMDMFEYDQAATIIIAIFILVAGVERVSSALRARLI</sequence>
<feature type="transmembrane region" description="Helical" evidence="7">
    <location>
        <begin position="215"/>
        <end position="233"/>
    </location>
</feature>
<gene>
    <name evidence="9" type="ORF">SAMN05421720_11212</name>
</gene>
<feature type="transmembrane region" description="Helical" evidence="7">
    <location>
        <begin position="84"/>
        <end position="107"/>
    </location>
</feature>
<feature type="domain" description="ABC transmembrane type-1" evidence="8">
    <location>
        <begin position="77"/>
        <end position="260"/>
    </location>
</feature>
<evidence type="ECO:0000313" key="10">
    <source>
        <dbReference type="Proteomes" id="UP000199412"/>
    </source>
</evidence>
<feature type="transmembrane region" description="Helical" evidence="7">
    <location>
        <begin position="187"/>
        <end position="208"/>
    </location>
</feature>
<evidence type="ECO:0000256" key="2">
    <source>
        <dbReference type="ARBA" id="ARBA00022448"/>
    </source>
</evidence>
<dbReference type="PANTHER" id="PTHR30043">
    <property type="entry name" value="PHOSPHONATES TRANSPORT SYSTEM PERMEASE PROTEIN"/>
    <property type="match status" value="1"/>
</dbReference>
<name>A0A1G7FPD8_9PROT</name>
<dbReference type="InterPro" id="IPR000515">
    <property type="entry name" value="MetI-like"/>
</dbReference>
<dbReference type="OrthoDB" id="8557224at2"/>
<dbReference type="NCBIfam" id="TIGR01097">
    <property type="entry name" value="PhnE"/>
    <property type="match status" value="1"/>
</dbReference>
<dbReference type="AlphaFoldDB" id="A0A1G7FPD8"/>
<comment type="subcellular location">
    <subcellularLocation>
        <location evidence="1 7">Cell membrane</location>
        <topology evidence="1 7">Multi-pass membrane protein</topology>
    </subcellularLocation>
</comment>
<dbReference type="CDD" id="cd06261">
    <property type="entry name" value="TM_PBP2"/>
    <property type="match status" value="1"/>
</dbReference>
<dbReference type="RefSeq" id="WP_092787418.1">
    <property type="nucleotide sequence ID" value="NZ_FNAP01000012.1"/>
</dbReference>
<dbReference type="InterPro" id="IPR035906">
    <property type="entry name" value="MetI-like_sf"/>
</dbReference>
<comment type="similarity">
    <text evidence="7">Belongs to the binding-protein-dependent transport system permease family.</text>
</comment>
<evidence type="ECO:0000256" key="7">
    <source>
        <dbReference type="RuleBase" id="RU363032"/>
    </source>
</evidence>
<keyword evidence="4 7" id="KW-0812">Transmembrane</keyword>
<dbReference type="GO" id="GO:0015416">
    <property type="term" value="F:ABC-type phosphonate transporter activity"/>
    <property type="evidence" value="ECO:0007669"/>
    <property type="project" value="InterPro"/>
</dbReference>
<feature type="transmembrane region" description="Helical" evidence="7">
    <location>
        <begin position="128"/>
        <end position="152"/>
    </location>
</feature>
<reference evidence="9 10" key="1">
    <citation type="submission" date="2016-10" db="EMBL/GenBank/DDBJ databases">
        <authorList>
            <person name="de Groot N.N."/>
        </authorList>
    </citation>
    <scope>NUCLEOTIDE SEQUENCE [LARGE SCALE GENOMIC DNA]</scope>
    <source>
        <strain evidence="9 10">ATCC 700224</strain>
    </source>
</reference>
<evidence type="ECO:0000256" key="5">
    <source>
        <dbReference type="ARBA" id="ARBA00022989"/>
    </source>
</evidence>
<evidence type="ECO:0000256" key="4">
    <source>
        <dbReference type="ARBA" id="ARBA00022692"/>
    </source>
</evidence>
<dbReference type="PANTHER" id="PTHR30043:SF1">
    <property type="entry name" value="ABC TRANSPORT SYSTEM PERMEASE PROTEIN P69"/>
    <property type="match status" value="1"/>
</dbReference>
<dbReference type="STRING" id="69960.SAMN05421720_11212"/>
<dbReference type="Proteomes" id="UP000199412">
    <property type="component" value="Unassembled WGS sequence"/>
</dbReference>
<keyword evidence="6 7" id="KW-0472">Membrane</keyword>
<dbReference type="EMBL" id="FNAP01000012">
    <property type="protein sequence ID" value="SDE77734.1"/>
    <property type="molecule type" value="Genomic_DNA"/>
</dbReference>
<dbReference type="SUPFAM" id="SSF161098">
    <property type="entry name" value="MetI-like"/>
    <property type="match status" value="1"/>
</dbReference>
<evidence type="ECO:0000313" key="9">
    <source>
        <dbReference type="EMBL" id="SDE77734.1"/>
    </source>
</evidence>
<feature type="transmembrane region" description="Helical" evidence="7">
    <location>
        <begin position="21"/>
        <end position="38"/>
    </location>
</feature>
<accession>A0A1G7FPD8</accession>
<evidence type="ECO:0000256" key="3">
    <source>
        <dbReference type="ARBA" id="ARBA00022475"/>
    </source>
</evidence>